<dbReference type="InterPro" id="IPR047640">
    <property type="entry name" value="RpiR-like"/>
</dbReference>
<dbReference type="Proteomes" id="UP000014983">
    <property type="component" value="Chromosome"/>
</dbReference>
<evidence type="ECO:0000259" key="1">
    <source>
        <dbReference type="PROSITE" id="PS51071"/>
    </source>
</evidence>
<dbReference type="PROSITE" id="PS51071">
    <property type="entry name" value="HTH_RPIR"/>
    <property type="match status" value="1"/>
</dbReference>
<dbReference type="HOGENOM" id="CLU_096776_0_0_14"/>
<dbReference type="PANTHER" id="PTHR30514">
    <property type="entry name" value="GLUCOKINASE"/>
    <property type="match status" value="1"/>
</dbReference>
<sequence length="244" mass="28357">MKSVLNQLFTNMNINPNSANNSISKILMKCYSTKEVPSIKELSNLSNVAESTITKFAISLGYKGYRELVFKIKLEISDREHQQKLEIGNKSFSDFEEKVIYAIRELRYFENKIMSAKKSIKKAKNVFLFSSYQFQNDSIFLAELLRRNKIECSYSTQMFDQLLMANKVAKDDFSIFIIGGQDTKTIELILKEFKQDNCLVLATHSKVNEVSTRFKTICIDSKQLKHLYEYRTLILKYISLQLVN</sequence>
<feature type="domain" description="HTH rpiR-type" evidence="1">
    <location>
        <begin position="3"/>
        <end position="79"/>
    </location>
</feature>
<protein>
    <recommendedName>
        <fullName evidence="1">HTH rpiR-type domain-containing protein</fullName>
    </recommendedName>
</protein>
<dbReference type="GO" id="GO:0097367">
    <property type="term" value="F:carbohydrate derivative binding"/>
    <property type="evidence" value="ECO:0007669"/>
    <property type="project" value="InterPro"/>
</dbReference>
<keyword evidence="3" id="KW-1185">Reference proteome</keyword>
<reference evidence="2 3" key="1">
    <citation type="journal article" date="2013" name="Genome Biol. Evol.">
        <title>Comparison of metabolic capacities and inference of gene content evolution in mosquito-associated Spiroplasma diminutum and S. taiwanense.</title>
        <authorList>
            <person name="Lo W.S."/>
            <person name="Ku C."/>
            <person name="Chen L.L."/>
            <person name="Chang T.H."/>
            <person name="Kuo C.H."/>
        </authorList>
    </citation>
    <scope>NUCLEOTIDE SEQUENCE [LARGE SCALE GENOMIC DNA]</scope>
    <source>
        <strain evidence="2">CUAS-1</strain>
    </source>
</reference>
<dbReference type="PATRIC" id="fig|1276221.3.peg.538"/>
<dbReference type="PANTHER" id="PTHR30514:SF10">
    <property type="entry name" value="MURR_RPIR FAMILY TRANSCRIPTIONAL REGULATOR"/>
    <property type="match status" value="1"/>
</dbReference>
<dbReference type="InterPro" id="IPR009057">
    <property type="entry name" value="Homeodomain-like_sf"/>
</dbReference>
<name>S5MJW3_9MOLU</name>
<dbReference type="InterPro" id="IPR036388">
    <property type="entry name" value="WH-like_DNA-bd_sf"/>
</dbReference>
<evidence type="ECO:0000313" key="2">
    <source>
        <dbReference type="EMBL" id="AGR42245.1"/>
    </source>
</evidence>
<dbReference type="OrthoDB" id="399959at2"/>
<proteinExistence type="predicted"/>
<accession>S5MJW3</accession>
<gene>
    <name evidence="2" type="ORF">SDIMI_v3c05410</name>
</gene>
<organism evidence="2 3">
    <name type="scientific">Spiroplasma diminutum CUAS-1</name>
    <dbReference type="NCBI Taxonomy" id="1276221"/>
    <lineage>
        <taxon>Bacteria</taxon>
        <taxon>Bacillati</taxon>
        <taxon>Mycoplasmatota</taxon>
        <taxon>Mollicutes</taxon>
        <taxon>Entomoplasmatales</taxon>
        <taxon>Spiroplasmataceae</taxon>
        <taxon>Spiroplasma</taxon>
    </lineage>
</organism>
<dbReference type="InterPro" id="IPR000281">
    <property type="entry name" value="HTH_RpiR"/>
</dbReference>
<dbReference type="Pfam" id="PF01418">
    <property type="entry name" value="HTH_6"/>
    <property type="match status" value="1"/>
</dbReference>
<dbReference type="GO" id="GO:0003700">
    <property type="term" value="F:DNA-binding transcription factor activity"/>
    <property type="evidence" value="ECO:0007669"/>
    <property type="project" value="InterPro"/>
</dbReference>
<dbReference type="KEGG" id="sdi:SDIMI_v3c05410"/>
<dbReference type="RefSeq" id="WP_020836477.1">
    <property type="nucleotide sequence ID" value="NC_021833.1"/>
</dbReference>
<dbReference type="AlphaFoldDB" id="S5MJW3"/>
<dbReference type="STRING" id="1276221.SDIMI_v3c05410"/>
<dbReference type="Gene3D" id="1.10.10.10">
    <property type="entry name" value="Winged helix-like DNA-binding domain superfamily/Winged helix DNA-binding domain"/>
    <property type="match status" value="1"/>
</dbReference>
<dbReference type="EMBL" id="CP005076">
    <property type="protein sequence ID" value="AGR42245.1"/>
    <property type="molecule type" value="Genomic_DNA"/>
</dbReference>
<dbReference type="InParanoid" id="S5MJW3"/>
<dbReference type="GO" id="GO:0003677">
    <property type="term" value="F:DNA binding"/>
    <property type="evidence" value="ECO:0007669"/>
    <property type="project" value="InterPro"/>
</dbReference>
<dbReference type="SUPFAM" id="SSF46689">
    <property type="entry name" value="Homeodomain-like"/>
    <property type="match status" value="1"/>
</dbReference>
<dbReference type="eggNOG" id="COG1737">
    <property type="taxonomic scope" value="Bacteria"/>
</dbReference>
<evidence type="ECO:0000313" key="3">
    <source>
        <dbReference type="Proteomes" id="UP000014983"/>
    </source>
</evidence>